<dbReference type="AlphaFoldDB" id="A0A0M0L726"/>
<evidence type="ECO:0000256" key="11">
    <source>
        <dbReference type="ARBA" id="ARBA00022759"/>
    </source>
</evidence>
<evidence type="ECO:0000256" key="10">
    <source>
        <dbReference type="ARBA" id="ARBA00022723"/>
    </source>
</evidence>
<comment type="subcellular location">
    <subcellularLocation>
        <location evidence="4 14">Cytoplasm</location>
    </subcellularLocation>
</comment>
<dbReference type="GO" id="GO:0005737">
    <property type="term" value="C:cytoplasm"/>
    <property type="evidence" value="ECO:0007669"/>
    <property type="project" value="UniProtKB-SubCell"/>
</dbReference>
<dbReference type="Gene3D" id="3.30.310.10">
    <property type="entry name" value="TATA-Binding Protein"/>
    <property type="match status" value="1"/>
</dbReference>
<reference evidence="19" key="1">
    <citation type="submission" date="2015-08" db="EMBL/GenBank/DDBJ databases">
        <title>Fjat-14210 dsm16467.</title>
        <authorList>
            <person name="Liu B."/>
            <person name="Wang J."/>
            <person name="Zhu Y."/>
            <person name="Liu G."/>
            <person name="Chen Q."/>
            <person name="Chen Z."/>
            <person name="Lan J."/>
            <person name="Che J."/>
            <person name="Ge C."/>
            <person name="Shi H."/>
            <person name="Pan Z."/>
            <person name="Liu X."/>
        </authorList>
    </citation>
    <scope>NUCLEOTIDE SEQUENCE [LARGE SCALE GENOMIC DNA]</scope>
    <source>
        <strain evidence="19">DSM 16467</strain>
    </source>
</reference>
<dbReference type="OrthoDB" id="9777935at2"/>
<comment type="caution">
    <text evidence="18">The sequence shown here is derived from an EMBL/GenBank/DDBJ whole genome shotgun (WGS) entry which is preliminary data.</text>
</comment>
<keyword evidence="19" id="KW-1185">Reference proteome</keyword>
<dbReference type="InterPro" id="IPR012337">
    <property type="entry name" value="RNaseH-like_sf"/>
</dbReference>
<dbReference type="GO" id="GO:0006298">
    <property type="term" value="P:mismatch repair"/>
    <property type="evidence" value="ECO:0007669"/>
    <property type="project" value="TreeGrafter"/>
</dbReference>
<evidence type="ECO:0000313" key="19">
    <source>
        <dbReference type="Proteomes" id="UP000037558"/>
    </source>
</evidence>
<keyword evidence="12 14" id="KW-0378">Hydrolase</keyword>
<comment type="cofactor">
    <cofactor evidence="2">
        <name>Mg(2+)</name>
        <dbReference type="ChEBI" id="CHEBI:18420"/>
    </cofactor>
</comment>
<dbReference type="InterPro" id="IPR024567">
    <property type="entry name" value="RNase_HII/HIII_dom"/>
</dbReference>
<evidence type="ECO:0000256" key="6">
    <source>
        <dbReference type="ARBA" id="ARBA00012180"/>
    </source>
</evidence>
<dbReference type="InterPro" id="IPR036397">
    <property type="entry name" value="RNaseH_sf"/>
</dbReference>
<dbReference type="InterPro" id="IPR001352">
    <property type="entry name" value="RNase_HII/HIII"/>
</dbReference>
<dbReference type="RefSeq" id="WP_053400888.1">
    <property type="nucleotide sequence ID" value="NZ_LILC01000011.1"/>
</dbReference>
<evidence type="ECO:0000256" key="13">
    <source>
        <dbReference type="ARBA" id="ARBA00022842"/>
    </source>
</evidence>
<dbReference type="InterPro" id="IPR004641">
    <property type="entry name" value="RNase_HIII"/>
</dbReference>
<dbReference type="HAMAP" id="MF_00053">
    <property type="entry name" value="RNase_HIII"/>
    <property type="match status" value="1"/>
</dbReference>
<evidence type="ECO:0000256" key="15">
    <source>
        <dbReference type="PROSITE-ProRule" id="PRU01319"/>
    </source>
</evidence>
<keyword evidence="11 14" id="KW-0255">Endonuclease</keyword>
<evidence type="ECO:0000256" key="16">
    <source>
        <dbReference type="SAM" id="MobiDB-lite"/>
    </source>
</evidence>
<keyword evidence="8 14" id="KW-0963">Cytoplasm</keyword>
<keyword evidence="10 14" id="KW-0479">Metal-binding</keyword>
<dbReference type="STRING" id="284581.AMD01_08155"/>
<evidence type="ECO:0000256" key="8">
    <source>
        <dbReference type="ARBA" id="ARBA00022490"/>
    </source>
</evidence>
<dbReference type="InterPro" id="IPR024568">
    <property type="entry name" value="RNase_HIII_N"/>
</dbReference>
<evidence type="ECO:0000256" key="3">
    <source>
        <dbReference type="ARBA" id="ARBA00004065"/>
    </source>
</evidence>
<sequence>MANAVLKVQAPQLRKIQSHYAPFITDKTPPGGVFTAKLPNCTITAYKSGKVLFQGNGAEQEAQRWGTTEPSAPAKGPSASSLPADFHLKSVIGSDEVGTGDFFGPITVVAAYVSKEQIPLLKELGVRDSKDLKDPKIIEIARQLLHVVPYSLIILHNPKYNDLQRSGMSQGKMKAILHNKAIQNVLNKIAPEEPEAILIDQFVEGPTYYKHVAQQKEVVKKNVFFSTKGESIHLSVAAASIIARYAFLREMDKLGKKAGVELPKGAGKHVDIAAAKIIQSQGTDVLKDLTKHHFANTEKAIRLAHK</sequence>
<evidence type="ECO:0000256" key="12">
    <source>
        <dbReference type="ARBA" id="ARBA00022801"/>
    </source>
</evidence>
<evidence type="ECO:0000256" key="7">
    <source>
        <dbReference type="ARBA" id="ARBA00021407"/>
    </source>
</evidence>
<keyword evidence="13 14" id="KW-0460">Magnesium</keyword>
<dbReference type="Pfam" id="PF11858">
    <property type="entry name" value="DUF3378"/>
    <property type="match status" value="1"/>
</dbReference>
<accession>A0A0M0L726</accession>
<dbReference type="EMBL" id="LILC01000011">
    <property type="protein sequence ID" value="KOO46880.1"/>
    <property type="molecule type" value="Genomic_DNA"/>
</dbReference>
<organism evidence="18 19">
    <name type="scientific">Priestia koreensis</name>
    <dbReference type="NCBI Taxonomy" id="284581"/>
    <lineage>
        <taxon>Bacteria</taxon>
        <taxon>Bacillati</taxon>
        <taxon>Bacillota</taxon>
        <taxon>Bacilli</taxon>
        <taxon>Bacillales</taxon>
        <taxon>Bacillaceae</taxon>
        <taxon>Priestia</taxon>
    </lineage>
</organism>
<dbReference type="PATRIC" id="fig|284581.3.peg.3684"/>
<evidence type="ECO:0000256" key="9">
    <source>
        <dbReference type="ARBA" id="ARBA00022722"/>
    </source>
</evidence>
<dbReference type="SUPFAM" id="SSF53098">
    <property type="entry name" value="Ribonuclease H-like"/>
    <property type="match status" value="1"/>
</dbReference>
<feature type="compositionally biased region" description="Low complexity" evidence="16">
    <location>
        <begin position="70"/>
        <end position="80"/>
    </location>
</feature>
<comment type="similarity">
    <text evidence="5 14">Belongs to the RNase HII family. RnhC subfamily.</text>
</comment>
<feature type="binding site" evidence="14 15">
    <location>
        <position position="95"/>
    </location>
    <ligand>
        <name>a divalent metal cation</name>
        <dbReference type="ChEBI" id="CHEBI:60240"/>
    </ligand>
</feature>
<protein>
    <recommendedName>
        <fullName evidence="7 14">Ribonuclease HIII</fullName>
        <shortName evidence="14">RNase HIII</shortName>
        <ecNumber evidence="6 14">3.1.26.4</ecNumber>
    </recommendedName>
</protein>
<dbReference type="FunFam" id="3.30.420.10:FF:000047">
    <property type="entry name" value="Ribonuclease HIII"/>
    <property type="match status" value="1"/>
</dbReference>
<gene>
    <name evidence="14" type="primary">rnhC</name>
    <name evidence="18" type="ORF">AMD01_08155</name>
</gene>
<dbReference type="Gene3D" id="3.30.420.10">
    <property type="entry name" value="Ribonuclease H-like superfamily/Ribonuclease H"/>
    <property type="match status" value="1"/>
</dbReference>
<dbReference type="PANTHER" id="PTHR10954:SF23">
    <property type="entry name" value="RIBONUCLEASE"/>
    <property type="match status" value="1"/>
</dbReference>
<dbReference type="CDD" id="cd14796">
    <property type="entry name" value="RNAse_HIII_N"/>
    <property type="match status" value="1"/>
</dbReference>
<evidence type="ECO:0000256" key="2">
    <source>
        <dbReference type="ARBA" id="ARBA00001946"/>
    </source>
</evidence>
<dbReference type="GO" id="GO:0003723">
    <property type="term" value="F:RNA binding"/>
    <property type="evidence" value="ECO:0007669"/>
    <property type="project" value="UniProtKB-UniRule"/>
</dbReference>
<comment type="function">
    <text evidence="3 14">Endonuclease that specifically degrades the RNA of RNA-DNA hybrids.</text>
</comment>
<evidence type="ECO:0000256" key="14">
    <source>
        <dbReference type="HAMAP-Rule" id="MF_00053"/>
    </source>
</evidence>
<keyword evidence="9 14" id="KW-0540">Nuclease</keyword>
<evidence type="ECO:0000313" key="18">
    <source>
        <dbReference type="EMBL" id="KOO46880.1"/>
    </source>
</evidence>
<dbReference type="GO" id="GO:0004523">
    <property type="term" value="F:RNA-DNA hybrid ribonuclease activity"/>
    <property type="evidence" value="ECO:0007669"/>
    <property type="project" value="UniProtKB-UniRule"/>
</dbReference>
<dbReference type="PANTHER" id="PTHR10954">
    <property type="entry name" value="RIBONUCLEASE H2 SUBUNIT A"/>
    <property type="match status" value="1"/>
</dbReference>
<name>A0A0M0L726_9BACI</name>
<comment type="cofactor">
    <cofactor evidence="14 15">
        <name>Mn(2+)</name>
        <dbReference type="ChEBI" id="CHEBI:29035"/>
    </cofactor>
    <cofactor evidence="14 15">
        <name>Mg(2+)</name>
        <dbReference type="ChEBI" id="CHEBI:18420"/>
    </cofactor>
    <text evidence="14 15">Manganese or magnesium. Binds 1 divalent metal ion per monomer in the absence of substrate. May bind a second metal ion after substrate binding.</text>
</comment>
<dbReference type="Proteomes" id="UP000037558">
    <property type="component" value="Unassembled WGS sequence"/>
</dbReference>
<dbReference type="Pfam" id="PF01351">
    <property type="entry name" value="RNase_HII"/>
    <property type="match status" value="1"/>
</dbReference>
<evidence type="ECO:0000256" key="5">
    <source>
        <dbReference type="ARBA" id="ARBA00008378"/>
    </source>
</evidence>
<dbReference type="GO" id="GO:0043137">
    <property type="term" value="P:DNA replication, removal of RNA primer"/>
    <property type="evidence" value="ECO:0007669"/>
    <property type="project" value="TreeGrafter"/>
</dbReference>
<dbReference type="PROSITE" id="PS51975">
    <property type="entry name" value="RNASE_H_2"/>
    <property type="match status" value="1"/>
</dbReference>
<feature type="binding site" evidence="14 15">
    <location>
        <position position="200"/>
    </location>
    <ligand>
        <name>a divalent metal cation</name>
        <dbReference type="ChEBI" id="CHEBI:60240"/>
    </ligand>
</feature>
<proteinExistence type="inferred from homology"/>
<feature type="domain" description="RNase H type-2" evidence="17">
    <location>
        <begin position="89"/>
        <end position="306"/>
    </location>
</feature>
<feature type="region of interest" description="Disordered" evidence="16">
    <location>
        <begin position="58"/>
        <end position="80"/>
    </location>
</feature>
<evidence type="ECO:0000256" key="4">
    <source>
        <dbReference type="ARBA" id="ARBA00004496"/>
    </source>
</evidence>
<dbReference type="GO" id="GO:0032299">
    <property type="term" value="C:ribonuclease H2 complex"/>
    <property type="evidence" value="ECO:0007669"/>
    <property type="project" value="TreeGrafter"/>
</dbReference>
<evidence type="ECO:0000256" key="1">
    <source>
        <dbReference type="ARBA" id="ARBA00000077"/>
    </source>
</evidence>
<dbReference type="NCBIfam" id="TIGR00716">
    <property type="entry name" value="rnhC"/>
    <property type="match status" value="1"/>
</dbReference>
<evidence type="ECO:0000259" key="17">
    <source>
        <dbReference type="PROSITE" id="PS51975"/>
    </source>
</evidence>
<dbReference type="GO" id="GO:0000287">
    <property type="term" value="F:magnesium ion binding"/>
    <property type="evidence" value="ECO:0007669"/>
    <property type="project" value="UniProtKB-UniRule"/>
</dbReference>
<comment type="catalytic activity">
    <reaction evidence="1 14 15">
        <text>Endonucleolytic cleavage to 5'-phosphomonoester.</text>
        <dbReference type="EC" id="3.1.26.4"/>
    </reaction>
</comment>
<dbReference type="PIRSF" id="PIRSF037748">
    <property type="entry name" value="RnhC"/>
    <property type="match status" value="1"/>
</dbReference>
<dbReference type="InterPro" id="IPR012295">
    <property type="entry name" value="TBP_dom_sf"/>
</dbReference>
<dbReference type="CDD" id="cd06590">
    <property type="entry name" value="RNase_HII_bacteria_HIII_like"/>
    <property type="match status" value="1"/>
</dbReference>
<dbReference type="EC" id="3.1.26.4" evidence="6 14"/>
<feature type="binding site" evidence="14 15">
    <location>
        <position position="96"/>
    </location>
    <ligand>
        <name>a divalent metal cation</name>
        <dbReference type="ChEBI" id="CHEBI:60240"/>
    </ligand>
</feature>